<reference evidence="2 3" key="1">
    <citation type="journal article" date="2014" name="Curr. Biol.">
        <title>The genome of the clonal raider ant Cerapachys biroi.</title>
        <authorList>
            <person name="Oxley P.R."/>
            <person name="Ji L."/>
            <person name="Fetter-Pruneda I."/>
            <person name="McKenzie S.K."/>
            <person name="Li C."/>
            <person name="Hu H."/>
            <person name="Zhang G."/>
            <person name="Kronauer D.J."/>
        </authorList>
    </citation>
    <scope>NUCLEOTIDE SEQUENCE [LARGE SCALE GENOMIC DNA]</scope>
</reference>
<keyword evidence="3" id="KW-1185">Reference proteome</keyword>
<evidence type="ECO:0000256" key="1">
    <source>
        <dbReference type="SAM" id="MobiDB-lite"/>
    </source>
</evidence>
<evidence type="ECO:0000313" key="3">
    <source>
        <dbReference type="Proteomes" id="UP000053097"/>
    </source>
</evidence>
<dbReference type="Proteomes" id="UP000053097">
    <property type="component" value="Unassembled WGS sequence"/>
</dbReference>
<protein>
    <submittedName>
        <fullName evidence="2">Uncharacterized protein</fullName>
    </submittedName>
</protein>
<dbReference type="EMBL" id="KK107391">
    <property type="protein sequence ID" value="EZA51373.1"/>
    <property type="molecule type" value="Genomic_DNA"/>
</dbReference>
<organism evidence="2 3">
    <name type="scientific">Ooceraea biroi</name>
    <name type="common">Clonal raider ant</name>
    <name type="synonym">Cerapachys biroi</name>
    <dbReference type="NCBI Taxonomy" id="2015173"/>
    <lineage>
        <taxon>Eukaryota</taxon>
        <taxon>Metazoa</taxon>
        <taxon>Ecdysozoa</taxon>
        <taxon>Arthropoda</taxon>
        <taxon>Hexapoda</taxon>
        <taxon>Insecta</taxon>
        <taxon>Pterygota</taxon>
        <taxon>Neoptera</taxon>
        <taxon>Endopterygota</taxon>
        <taxon>Hymenoptera</taxon>
        <taxon>Apocrita</taxon>
        <taxon>Aculeata</taxon>
        <taxon>Formicoidea</taxon>
        <taxon>Formicidae</taxon>
        <taxon>Dorylinae</taxon>
        <taxon>Ooceraea</taxon>
    </lineage>
</organism>
<proteinExistence type="predicted"/>
<feature type="region of interest" description="Disordered" evidence="1">
    <location>
        <begin position="1"/>
        <end position="26"/>
    </location>
</feature>
<gene>
    <name evidence="2" type="ORF">X777_09863</name>
</gene>
<evidence type="ECO:0000313" key="2">
    <source>
        <dbReference type="EMBL" id="EZA51373.1"/>
    </source>
</evidence>
<accession>A0A026W5T9</accession>
<dbReference type="AlphaFoldDB" id="A0A026W5T9"/>
<name>A0A026W5T9_OOCBI</name>
<sequence length="75" mass="8534">MSAGPGGRITRWKDRPSNKNSPSIPFPTRYPSPTPCHFNSHFFSRFFDSAFLALSRSRYFNHPVPPSHVTVPWTG</sequence>